<feature type="coiled-coil region" evidence="12">
    <location>
        <begin position="296"/>
        <end position="330"/>
    </location>
</feature>
<feature type="domain" description="LOB" evidence="14">
    <location>
        <begin position="208"/>
        <end position="317"/>
    </location>
</feature>
<dbReference type="AlphaFoldDB" id="A0A9D5D7D9"/>
<evidence type="ECO:0000256" key="13">
    <source>
        <dbReference type="SAM" id="Phobius"/>
    </source>
</evidence>
<keyword evidence="9 13" id="KW-1133">Transmembrane helix</keyword>
<dbReference type="EMBL" id="JAGGNH010000001">
    <property type="protein sequence ID" value="KAJ0986144.1"/>
    <property type="molecule type" value="Genomic_DNA"/>
</dbReference>
<evidence type="ECO:0000256" key="11">
    <source>
        <dbReference type="ARBA" id="ARBA00038715"/>
    </source>
</evidence>
<comment type="similarity">
    <text evidence="3">Belongs to the SWEET sugar transporter family.</text>
</comment>
<proteinExistence type="inferred from homology"/>
<feature type="transmembrane region" description="Helical" evidence="13">
    <location>
        <begin position="189"/>
        <end position="206"/>
    </location>
</feature>
<keyword evidence="4" id="KW-0813">Transport</keyword>
<gene>
    <name evidence="15" type="ORF">J5N97_004500</name>
</gene>
<feature type="transmembrane region" description="Helical" evidence="13">
    <location>
        <begin position="45"/>
        <end position="65"/>
    </location>
</feature>
<feature type="transmembrane region" description="Helical" evidence="13">
    <location>
        <begin position="132"/>
        <end position="152"/>
    </location>
</feature>
<evidence type="ECO:0000256" key="5">
    <source>
        <dbReference type="ARBA" id="ARBA00022475"/>
    </source>
</evidence>
<evidence type="ECO:0000256" key="9">
    <source>
        <dbReference type="ARBA" id="ARBA00022989"/>
    </source>
</evidence>
<evidence type="ECO:0000256" key="7">
    <source>
        <dbReference type="ARBA" id="ARBA00022692"/>
    </source>
</evidence>
<evidence type="ECO:0000313" key="16">
    <source>
        <dbReference type="Proteomes" id="UP001085076"/>
    </source>
</evidence>
<evidence type="ECO:0000259" key="14">
    <source>
        <dbReference type="PROSITE" id="PS50891"/>
    </source>
</evidence>
<dbReference type="FunFam" id="1.20.1280.290:FF:000001">
    <property type="entry name" value="Bidirectional sugar transporter SWEET"/>
    <property type="match status" value="1"/>
</dbReference>
<reference evidence="15" key="1">
    <citation type="submission" date="2021-03" db="EMBL/GenBank/DDBJ databases">
        <authorList>
            <person name="Li Z."/>
            <person name="Yang C."/>
        </authorList>
    </citation>
    <scope>NUCLEOTIDE SEQUENCE</scope>
    <source>
        <strain evidence="15">Dzin_1.0</strain>
        <tissue evidence="15">Leaf</tissue>
    </source>
</reference>
<evidence type="ECO:0000256" key="4">
    <source>
        <dbReference type="ARBA" id="ARBA00022448"/>
    </source>
</evidence>
<evidence type="ECO:0000256" key="3">
    <source>
        <dbReference type="ARBA" id="ARBA00007809"/>
    </source>
</evidence>
<dbReference type="GO" id="GO:0051119">
    <property type="term" value="F:sugar transmembrane transporter activity"/>
    <property type="evidence" value="ECO:0007669"/>
    <property type="project" value="InterPro"/>
</dbReference>
<comment type="caution">
    <text evidence="15">The sequence shown here is derived from an EMBL/GenBank/DDBJ whole genome shotgun (WGS) entry which is preliminary data.</text>
</comment>
<dbReference type="InterPro" id="IPR004883">
    <property type="entry name" value="LOB"/>
</dbReference>
<name>A0A9D5D7D9_9LILI</name>
<keyword evidence="12" id="KW-0175">Coiled coil</keyword>
<keyword evidence="8" id="KW-0677">Repeat</keyword>
<reference evidence="15" key="2">
    <citation type="journal article" date="2022" name="Hortic Res">
        <title>The genome of Dioscorea zingiberensis sheds light on the biosynthesis, origin and evolution of the medicinally important diosgenin saponins.</title>
        <authorList>
            <person name="Li Y."/>
            <person name="Tan C."/>
            <person name="Li Z."/>
            <person name="Guo J."/>
            <person name="Li S."/>
            <person name="Chen X."/>
            <person name="Wang C."/>
            <person name="Dai X."/>
            <person name="Yang H."/>
            <person name="Song W."/>
            <person name="Hou L."/>
            <person name="Xu J."/>
            <person name="Tong Z."/>
            <person name="Xu A."/>
            <person name="Yuan X."/>
            <person name="Wang W."/>
            <person name="Yang Q."/>
            <person name="Chen L."/>
            <person name="Sun Z."/>
            <person name="Wang K."/>
            <person name="Pan B."/>
            <person name="Chen J."/>
            <person name="Bao Y."/>
            <person name="Liu F."/>
            <person name="Qi X."/>
            <person name="Gang D.R."/>
            <person name="Wen J."/>
            <person name="Li J."/>
        </authorList>
    </citation>
    <scope>NUCLEOTIDE SEQUENCE</scope>
    <source>
        <strain evidence="15">Dzin_1.0</strain>
    </source>
</reference>
<evidence type="ECO:0000256" key="10">
    <source>
        <dbReference type="ARBA" id="ARBA00023136"/>
    </source>
</evidence>
<feature type="transmembrane region" description="Helical" evidence="13">
    <location>
        <begin position="71"/>
        <end position="93"/>
    </location>
</feature>
<keyword evidence="6" id="KW-0762">Sugar transport</keyword>
<feature type="transmembrane region" description="Helical" evidence="13">
    <location>
        <begin position="105"/>
        <end position="126"/>
    </location>
</feature>
<dbReference type="PANTHER" id="PTHR10791:SF130">
    <property type="entry name" value="BIDIRECTIONAL SUGAR TRANSPORTER SWEET6-RELATED"/>
    <property type="match status" value="1"/>
</dbReference>
<dbReference type="PANTHER" id="PTHR10791">
    <property type="entry name" value="RAG1-ACTIVATING PROTEIN 1"/>
    <property type="match status" value="1"/>
</dbReference>
<dbReference type="FunFam" id="1.20.1280.290:FF:000002">
    <property type="entry name" value="Bidirectional sugar transporter SWEET"/>
    <property type="match status" value="1"/>
</dbReference>
<dbReference type="GO" id="GO:0005886">
    <property type="term" value="C:plasma membrane"/>
    <property type="evidence" value="ECO:0007669"/>
    <property type="project" value="UniProtKB-SubCell"/>
</dbReference>
<sequence length="337" mass="38137">MVSTDTIRTMVGLLGNVIALALFLSPLPTIRRIWKNKTVEQFSAVPYLATLLNCMLWVVYGLPLVHPHSTLVLTINGSGMAIELFYVLMFIVYSDKKSRPRVLSMFAAELVFVMLVAVMVFLFVHTHQQRSMVVGVLCVFFGTMMYAAPLSVMKLVIQTKSVEYMPLTLSVASFLNGLCWTTYIPNGLGVMFSIAQLALYAIYYKSTQKEMEEKKLNEGMAMQEVVVVGEPPSKAYRAAAQNEVAEMKSRQLTLSSLALQSYKRVEEERRDDAVKALVYEAYARLRDPVYGCTGAIFYLQKCVEDLESQLREAQEQVLQSREQKDQLMNLLRNKELT</sequence>
<protein>
    <recommendedName>
        <fullName evidence="14">LOB domain-containing protein</fullName>
    </recommendedName>
</protein>
<comment type="subcellular location">
    <subcellularLocation>
        <location evidence="1">Cell membrane</location>
        <topology evidence="1">Multi-pass membrane protein</topology>
    </subcellularLocation>
</comment>
<keyword evidence="16" id="KW-1185">Reference proteome</keyword>
<comment type="similarity">
    <text evidence="2">Belongs to the LOB domain-containing protein family.</text>
</comment>
<evidence type="ECO:0000256" key="12">
    <source>
        <dbReference type="SAM" id="Coils"/>
    </source>
</evidence>
<dbReference type="Proteomes" id="UP001085076">
    <property type="component" value="Miscellaneous, Linkage group lg01"/>
</dbReference>
<evidence type="ECO:0000313" key="15">
    <source>
        <dbReference type="EMBL" id="KAJ0986144.1"/>
    </source>
</evidence>
<dbReference type="Pfam" id="PF03195">
    <property type="entry name" value="LOB"/>
    <property type="match status" value="1"/>
</dbReference>
<evidence type="ECO:0000256" key="6">
    <source>
        <dbReference type="ARBA" id="ARBA00022597"/>
    </source>
</evidence>
<feature type="transmembrane region" description="Helical" evidence="13">
    <location>
        <begin position="6"/>
        <end position="24"/>
    </location>
</feature>
<dbReference type="OrthoDB" id="409725at2759"/>
<keyword evidence="5" id="KW-1003">Cell membrane</keyword>
<dbReference type="Pfam" id="PF03083">
    <property type="entry name" value="MtN3_slv"/>
    <property type="match status" value="2"/>
</dbReference>
<evidence type="ECO:0000256" key="1">
    <source>
        <dbReference type="ARBA" id="ARBA00004651"/>
    </source>
</evidence>
<keyword evidence="10 13" id="KW-0472">Membrane</keyword>
<dbReference type="InterPro" id="IPR004316">
    <property type="entry name" value="SWEET_rpt"/>
</dbReference>
<comment type="subunit">
    <text evidence="11">Forms homooligomers and/or heterooligomers.</text>
</comment>
<evidence type="ECO:0000256" key="2">
    <source>
        <dbReference type="ARBA" id="ARBA00005474"/>
    </source>
</evidence>
<dbReference type="Gene3D" id="1.20.1280.290">
    <property type="match status" value="2"/>
</dbReference>
<dbReference type="PROSITE" id="PS50891">
    <property type="entry name" value="LOB"/>
    <property type="match status" value="1"/>
</dbReference>
<dbReference type="InterPro" id="IPR047664">
    <property type="entry name" value="SWEET"/>
</dbReference>
<keyword evidence="7 13" id="KW-0812">Transmembrane</keyword>
<organism evidence="15 16">
    <name type="scientific">Dioscorea zingiberensis</name>
    <dbReference type="NCBI Taxonomy" id="325984"/>
    <lineage>
        <taxon>Eukaryota</taxon>
        <taxon>Viridiplantae</taxon>
        <taxon>Streptophyta</taxon>
        <taxon>Embryophyta</taxon>
        <taxon>Tracheophyta</taxon>
        <taxon>Spermatophyta</taxon>
        <taxon>Magnoliopsida</taxon>
        <taxon>Liliopsida</taxon>
        <taxon>Dioscoreales</taxon>
        <taxon>Dioscoreaceae</taxon>
        <taxon>Dioscorea</taxon>
    </lineage>
</organism>
<accession>A0A9D5D7D9</accession>
<evidence type="ECO:0000256" key="8">
    <source>
        <dbReference type="ARBA" id="ARBA00022737"/>
    </source>
</evidence>